<dbReference type="AlphaFoldDB" id="A0AAD8MVY5"/>
<keyword evidence="9" id="KW-0833">Ubl conjugation pathway</keyword>
<evidence type="ECO:0000256" key="12">
    <source>
        <dbReference type="ARBA" id="ARBA00023136"/>
    </source>
</evidence>
<reference evidence="16" key="2">
    <citation type="submission" date="2023-05" db="EMBL/GenBank/DDBJ databases">
        <authorList>
            <person name="Schelkunov M.I."/>
        </authorList>
    </citation>
    <scope>NUCLEOTIDE SEQUENCE</scope>
    <source>
        <strain evidence="16">Hsosn_3</strain>
        <tissue evidence="16">Leaf</tissue>
    </source>
</reference>
<organism evidence="16 17">
    <name type="scientific">Heracleum sosnowskyi</name>
    <dbReference type="NCBI Taxonomy" id="360622"/>
    <lineage>
        <taxon>Eukaryota</taxon>
        <taxon>Viridiplantae</taxon>
        <taxon>Streptophyta</taxon>
        <taxon>Embryophyta</taxon>
        <taxon>Tracheophyta</taxon>
        <taxon>Spermatophyta</taxon>
        <taxon>Magnoliopsida</taxon>
        <taxon>eudicotyledons</taxon>
        <taxon>Gunneridae</taxon>
        <taxon>Pentapetalae</taxon>
        <taxon>asterids</taxon>
        <taxon>campanulids</taxon>
        <taxon>Apiales</taxon>
        <taxon>Apiaceae</taxon>
        <taxon>Apioideae</taxon>
        <taxon>apioid superclade</taxon>
        <taxon>Tordylieae</taxon>
        <taxon>Tordyliinae</taxon>
        <taxon>Heracleum</taxon>
    </lineage>
</organism>
<evidence type="ECO:0000256" key="6">
    <source>
        <dbReference type="ARBA" id="ARBA00022692"/>
    </source>
</evidence>
<evidence type="ECO:0000256" key="11">
    <source>
        <dbReference type="ARBA" id="ARBA00022989"/>
    </source>
</evidence>
<comment type="subcellular location">
    <subcellularLocation>
        <location evidence="2">Membrane</location>
        <topology evidence="2">Single-pass membrane protein</topology>
    </subcellularLocation>
</comment>
<comment type="pathway">
    <text evidence="3">Protein modification; protein ubiquitination.</text>
</comment>
<evidence type="ECO:0000256" key="3">
    <source>
        <dbReference type="ARBA" id="ARBA00004906"/>
    </source>
</evidence>
<dbReference type="Pfam" id="PF13639">
    <property type="entry name" value="zf-RING_2"/>
    <property type="match status" value="1"/>
</dbReference>
<keyword evidence="5" id="KW-0808">Transferase</keyword>
<dbReference type="PANTHER" id="PTHR46539:SF2">
    <property type="entry name" value="RING-H2 FINGER PROTEIN ATL43"/>
    <property type="match status" value="1"/>
</dbReference>
<dbReference type="Proteomes" id="UP001237642">
    <property type="component" value="Unassembled WGS sequence"/>
</dbReference>
<dbReference type="SMART" id="SM00184">
    <property type="entry name" value="RING"/>
    <property type="match status" value="1"/>
</dbReference>
<sequence length="279" mass="31525">MRKPSLSLTSFLVIIPSSFKIHCTFRSVLSLPTRANEGLSRTSFIRNDQAIVHISLCPCLSLSLSQEKDDDFLDSSTSSPLIFKTRIKTKHHSSQHSHNCRGNIDPYTARKNSGIDPNVIDLVPIFRFSSLKGQIDELECAVCLTNCEALEVIRLLPKCQHTFHVECADTWLKSHSTCPLCRYRVDQEDILLIEHNTRCGSTRSISSIGCLEKARKDELLLAGKENKLERRIEHRIVVSSDTNQQRLSDVQPSNMLYIRSQMLMTDSQRVLALGSLGEE</sequence>
<keyword evidence="17" id="KW-1185">Reference proteome</keyword>
<dbReference type="GO" id="GO:0008270">
    <property type="term" value="F:zinc ion binding"/>
    <property type="evidence" value="ECO:0007669"/>
    <property type="project" value="UniProtKB-KW"/>
</dbReference>
<evidence type="ECO:0000259" key="15">
    <source>
        <dbReference type="PROSITE" id="PS50089"/>
    </source>
</evidence>
<dbReference type="CDD" id="cd16461">
    <property type="entry name" value="RING-H2_EL5-like"/>
    <property type="match status" value="1"/>
</dbReference>
<comment type="similarity">
    <text evidence="13">Belongs to the RING-type zinc finger family. ATL subfamily.</text>
</comment>
<protein>
    <recommendedName>
        <fullName evidence="4">RING-type E3 ubiquitin transferase</fullName>
        <ecNumber evidence="4">2.3.2.27</ecNumber>
    </recommendedName>
</protein>
<feature type="domain" description="RING-type" evidence="15">
    <location>
        <begin position="140"/>
        <end position="182"/>
    </location>
</feature>
<evidence type="ECO:0000256" key="10">
    <source>
        <dbReference type="ARBA" id="ARBA00022833"/>
    </source>
</evidence>
<keyword evidence="7" id="KW-0479">Metal-binding</keyword>
<keyword evidence="11" id="KW-1133">Transmembrane helix</keyword>
<dbReference type="FunFam" id="3.30.40.10:FF:000187">
    <property type="entry name" value="E3 ubiquitin-protein ligase ATL6"/>
    <property type="match status" value="1"/>
</dbReference>
<comment type="caution">
    <text evidence="16">The sequence shown here is derived from an EMBL/GenBank/DDBJ whole genome shotgun (WGS) entry which is preliminary data.</text>
</comment>
<accession>A0AAD8MVY5</accession>
<gene>
    <name evidence="16" type="ORF">POM88_010691</name>
</gene>
<evidence type="ECO:0000313" key="17">
    <source>
        <dbReference type="Proteomes" id="UP001237642"/>
    </source>
</evidence>
<evidence type="ECO:0000256" key="1">
    <source>
        <dbReference type="ARBA" id="ARBA00000900"/>
    </source>
</evidence>
<evidence type="ECO:0000256" key="13">
    <source>
        <dbReference type="ARBA" id="ARBA00024209"/>
    </source>
</evidence>
<dbReference type="Gene3D" id="3.30.40.10">
    <property type="entry name" value="Zinc/RING finger domain, C3HC4 (zinc finger)"/>
    <property type="match status" value="1"/>
</dbReference>
<reference evidence="16" key="1">
    <citation type="submission" date="2023-02" db="EMBL/GenBank/DDBJ databases">
        <title>Genome of toxic invasive species Heracleum sosnowskyi carries increased number of genes despite the absence of recent whole-genome duplications.</title>
        <authorList>
            <person name="Schelkunov M."/>
            <person name="Shtratnikova V."/>
            <person name="Makarenko M."/>
            <person name="Klepikova A."/>
            <person name="Omelchenko D."/>
            <person name="Novikova G."/>
            <person name="Obukhova E."/>
            <person name="Bogdanov V."/>
            <person name="Penin A."/>
            <person name="Logacheva M."/>
        </authorList>
    </citation>
    <scope>NUCLEOTIDE SEQUENCE</scope>
    <source>
        <strain evidence="16">Hsosn_3</strain>
        <tissue evidence="16">Leaf</tissue>
    </source>
</reference>
<proteinExistence type="inferred from homology"/>
<dbReference type="EMBL" id="JAUIZM010000003">
    <property type="protein sequence ID" value="KAK1391635.1"/>
    <property type="molecule type" value="Genomic_DNA"/>
</dbReference>
<dbReference type="GO" id="GO:0061630">
    <property type="term" value="F:ubiquitin protein ligase activity"/>
    <property type="evidence" value="ECO:0007669"/>
    <property type="project" value="UniProtKB-EC"/>
</dbReference>
<dbReference type="SUPFAM" id="SSF57850">
    <property type="entry name" value="RING/U-box"/>
    <property type="match status" value="1"/>
</dbReference>
<name>A0AAD8MVY5_9APIA</name>
<evidence type="ECO:0000256" key="14">
    <source>
        <dbReference type="PROSITE-ProRule" id="PRU00175"/>
    </source>
</evidence>
<comment type="catalytic activity">
    <reaction evidence="1">
        <text>S-ubiquitinyl-[E2 ubiquitin-conjugating enzyme]-L-cysteine + [acceptor protein]-L-lysine = [E2 ubiquitin-conjugating enzyme]-L-cysteine + N(6)-ubiquitinyl-[acceptor protein]-L-lysine.</text>
        <dbReference type="EC" id="2.3.2.27"/>
    </reaction>
</comment>
<keyword evidence="6" id="KW-0812">Transmembrane</keyword>
<keyword evidence="12" id="KW-0472">Membrane</keyword>
<keyword evidence="10" id="KW-0862">Zinc</keyword>
<evidence type="ECO:0000256" key="7">
    <source>
        <dbReference type="ARBA" id="ARBA00022723"/>
    </source>
</evidence>
<dbReference type="PROSITE" id="PS50089">
    <property type="entry name" value="ZF_RING_2"/>
    <property type="match status" value="1"/>
</dbReference>
<evidence type="ECO:0000256" key="5">
    <source>
        <dbReference type="ARBA" id="ARBA00022679"/>
    </source>
</evidence>
<evidence type="ECO:0000256" key="2">
    <source>
        <dbReference type="ARBA" id="ARBA00004167"/>
    </source>
</evidence>
<dbReference type="PANTHER" id="PTHR46539">
    <property type="entry name" value="E3 UBIQUITIN-PROTEIN LIGASE ATL42"/>
    <property type="match status" value="1"/>
</dbReference>
<dbReference type="GO" id="GO:0016020">
    <property type="term" value="C:membrane"/>
    <property type="evidence" value="ECO:0007669"/>
    <property type="project" value="UniProtKB-SubCell"/>
</dbReference>
<keyword evidence="8 14" id="KW-0863">Zinc-finger</keyword>
<evidence type="ECO:0000256" key="8">
    <source>
        <dbReference type="ARBA" id="ARBA00022771"/>
    </source>
</evidence>
<evidence type="ECO:0000313" key="16">
    <source>
        <dbReference type="EMBL" id="KAK1391635.1"/>
    </source>
</evidence>
<evidence type="ECO:0000256" key="9">
    <source>
        <dbReference type="ARBA" id="ARBA00022786"/>
    </source>
</evidence>
<dbReference type="InterPro" id="IPR013083">
    <property type="entry name" value="Znf_RING/FYVE/PHD"/>
</dbReference>
<dbReference type="EC" id="2.3.2.27" evidence="4"/>
<evidence type="ECO:0000256" key="4">
    <source>
        <dbReference type="ARBA" id="ARBA00012483"/>
    </source>
</evidence>
<dbReference type="InterPro" id="IPR001841">
    <property type="entry name" value="Znf_RING"/>
</dbReference>